<proteinExistence type="predicted"/>
<gene>
    <name evidence="3" type="ORF">SAMN03084138_03245</name>
</gene>
<keyword evidence="1" id="KW-0732">Signal</keyword>
<evidence type="ECO:0000259" key="2">
    <source>
        <dbReference type="Pfam" id="PF07007"/>
    </source>
</evidence>
<feature type="domain" description="Lysozyme inhibitor LprI-like N-terminal" evidence="2">
    <location>
        <begin position="31"/>
        <end position="126"/>
    </location>
</feature>
<protein>
    <submittedName>
        <fullName evidence="3">Uncharacterized conserved protein YecT, DUF1311 family</fullName>
    </submittedName>
</protein>
<dbReference type="AlphaFoldDB" id="A0A1I5TK87"/>
<evidence type="ECO:0000313" key="4">
    <source>
        <dbReference type="Proteomes" id="UP000182692"/>
    </source>
</evidence>
<reference evidence="3 4" key="1">
    <citation type="submission" date="2016-10" db="EMBL/GenBank/DDBJ databases">
        <authorList>
            <person name="de Groot N.N."/>
        </authorList>
    </citation>
    <scope>NUCLEOTIDE SEQUENCE [LARGE SCALE GENOMIC DNA]</scope>
    <source>
        <strain evidence="3 4">DSM 15893</strain>
    </source>
</reference>
<dbReference type="STRING" id="1121869.SAMN03084138_03245"/>
<dbReference type="RefSeq" id="WP_017016725.1">
    <property type="nucleotide sequence ID" value="NZ_FOWR01000026.1"/>
</dbReference>
<accession>A0A1I5TK87</accession>
<feature type="chain" id="PRO_5010158867" evidence="1">
    <location>
        <begin position="19"/>
        <end position="139"/>
    </location>
</feature>
<dbReference type="OrthoDB" id="5918544at2"/>
<dbReference type="Gene3D" id="1.20.1270.180">
    <property type="match status" value="1"/>
</dbReference>
<dbReference type="InterPro" id="IPR009739">
    <property type="entry name" value="LprI-like_N"/>
</dbReference>
<sequence>MKYIGVLMLSLMSLPVMASKSSDAVLMHCYTAHETQVEVAACLDNHWQIAESKLIAKEKALTEHFAKLDAVSSMKNAVMSAKATQGSFNEWRDKQCKMVEASFASGSGSGLGYLSCKIELTNEQIDRINHLMGAKDNEK</sequence>
<name>A0A1I5TK87_9GAMM</name>
<organism evidence="3 4">
    <name type="scientific">Enterovibrio norvegicus DSM 15893</name>
    <dbReference type="NCBI Taxonomy" id="1121869"/>
    <lineage>
        <taxon>Bacteria</taxon>
        <taxon>Pseudomonadati</taxon>
        <taxon>Pseudomonadota</taxon>
        <taxon>Gammaproteobacteria</taxon>
        <taxon>Vibrionales</taxon>
        <taxon>Vibrionaceae</taxon>
        <taxon>Enterovibrio</taxon>
    </lineage>
</organism>
<evidence type="ECO:0000256" key="1">
    <source>
        <dbReference type="SAM" id="SignalP"/>
    </source>
</evidence>
<dbReference type="Proteomes" id="UP000182692">
    <property type="component" value="Unassembled WGS sequence"/>
</dbReference>
<dbReference type="Pfam" id="PF07007">
    <property type="entry name" value="LprI"/>
    <property type="match status" value="1"/>
</dbReference>
<evidence type="ECO:0000313" key="3">
    <source>
        <dbReference type="EMBL" id="SFP83291.1"/>
    </source>
</evidence>
<dbReference type="GeneID" id="35871398"/>
<dbReference type="EMBL" id="FOWR01000026">
    <property type="protein sequence ID" value="SFP83291.1"/>
    <property type="molecule type" value="Genomic_DNA"/>
</dbReference>
<feature type="signal peptide" evidence="1">
    <location>
        <begin position="1"/>
        <end position="18"/>
    </location>
</feature>